<evidence type="ECO:0000313" key="10">
    <source>
        <dbReference type="EMBL" id="EFA29513.1"/>
    </source>
</evidence>
<name>A0A7G2K1S0_HAEIF</name>
<keyword evidence="8" id="KW-0448">Lipopolysaccharide biosynthesis</keyword>
<dbReference type="PANTHER" id="PTHR42755:SF1">
    <property type="entry name" value="3-DEOXY-D-MANNO-OCTULOSONIC ACID TRANSFERASE, MITOCHONDRIAL-RELATED"/>
    <property type="match status" value="1"/>
</dbReference>
<evidence type="ECO:0000256" key="7">
    <source>
        <dbReference type="PIRSR" id="PIRSR639901-2"/>
    </source>
</evidence>
<dbReference type="Pfam" id="PF04413">
    <property type="entry name" value="Glycos_transf_N"/>
    <property type="match status" value="1"/>
</dbReference>
<evidence type="ECO:0000256" key="5">
    <source>
        <dbReference type="ARBA" id="ARBA00031445"/>
    </source>
</evidence>
<proteinExistence type="inferred from homology"/>
<keyword evidence="4 8" id="KW-0808">Transferase</keyword>
<dbReference type="GO" id="GO:0005886">
    <property type="term" value="C:plasma membrane"/>
    <property type="evidence" value="ECO:0007669"/>
    <property type="project" value="UniProtKB-SubCell"/>
</dbReference>
<protein>
    <recommendedName>
        <fullName evidence="3 8">3-deoxy-D-manno-octulosonic acid transferase</fullName>
        <shortName evidence="8">Kdo transferase</shortName>
        <ecNumber evidence="2 8">2.4.99.12</ecNumber>
    </recommendedName>
    <alternativeName>
        <fullName evidence="5 8">Lipid IV(A) 3-deoxy-D-manno-octulosonic acid transferase</fullName>
    </alternativeName>
</protein>
<dbReference type="Gene3D" id="3.40.50.2000">
    <property type="entry name" value="Glycogen Phosphorylase B"/>
    <property type="match status" value="1"/>
</dbReference>
<feature type="non-terminal residue" evidence="10">
    <location>
        <position position="176"/>
    </location>
</feature>
<dbReference type="UniPathway" id="UPA00958"/>
<evidence type="ECO:0000256" key="3">
    <source>
        <dbReference type="ARBA" id="ARBA00019077"/>
    </source>
</evidence>
<dbReference type="GO" id="GO:0009245">
    <property type="term" value="P:lipid A biosynthetic process"/>
    <property type="evidence" value="ECO:0007669"/>
    <property type="project" value="TreeGrafter"/>
</dbReference>
<dbReference type="GO" id="GO:0009244">
    <property type="term" value="P:lipopolysaccharide core region biosynthetic process"/>
    <property type="evidence" value="ECO:0007669"/>
    <property type="project" value="UniProtKB-UniRule"/>
</dbReference>
<dbReference type="InterPro" id="IPR038107">
    <property type="entry name" value="Glycos_transf_N_sf"/>
</dbReference>
<comment type="caution">
    <text evidence="10">The sequence shown here is derived from an EMBL/GenBank/DDBJ whole genome shotgun (WGS) entry which is preliminary data.</text>
</comment>
<organism evidence="10">
    <name type="scientific">Haemophilus influenzae HK1212</name>
    <dbReference type="NCBI Taxonomy" id="456482"/>
    <lineage>
        <taxon>Bacteria</taxon>
        <taxon>Pseudomonadati</taxon>
        <taxon>Pseudomonadota</taxon>
        <taxon>Gammaproteobacteria</taxon>
        <taxon>Pasteurellales</taxon>
        <taxon>Pasteurellaceae</taxon>
        <taxon>Haemophilus</taxon>
    </lineage>
</organism>
<comment type="similarity">
    <text evidence="8">Belongs to the glycosyltransferase group 1 family.</text>
</comment>
<evidence type="ECO:0000256" key="2">
    <source>
        <dbReference type="ARBA" id="ARBA00012621"/>
    </source>
</evidence>
<dbReference type="InterPro" id="IPR039901">
    <property type="entry name" value="Kdotransferase"/>
</dbReference>
<dbReference type="AlphaFoldDB" id="A0A7G2K1S0"/>
<keyword evidence="8" id="KW-1003">Cell membrane</keyword>
<accession>A0A7G2K1S0</accession>
<evidence type="ECO:0000256" key="6">
    <source>
        <dbReference type="ARBA" id="ARBA00049183"/>
    </source>
</evidence>
<dbReference type="EC" id="2.4.99.12" evidence="2 8"/>
<dbReference type="PANTHER" id="PTHR42755">
    <property type="entry name" value="3-DEOXY-MANNO-OCTULOSONATE CYTIDYLYLTRANSFERASE"/>
    <property type="match status" value="1"/>
</dbReference>
<feature type="site" description="Transition state stabilizer" evidence="7">
    <location>
        <position position="11"/>
    </location>
</feature>
<comment type="function">
    <text evidence="8">Involved in lipopolysaccharide (LPS) biosynthesis. Catalyzes the transfer of 3-deoxy-D-manno-octulosonate (Kdo) residue(s) from CMP-Kdo to lipid IV(A), the tetraacyldisaccharide-1,4'-bisphosphate precursor of lipid A.</text>
</comment>
<evidence type="ECO:0000256" key="8">
    <source>
        <dbReference type="RuleBase" id="RU365103"/>
    </source>
</evidence>
<sequence length="176" mass="20598">MFSYKLCIVMETELWPNLIHQLFLRNIPFVIANARLSARSAHRYGKIKARLQTMWSQISLIAAQDNISGKRYATLGYPKEKLNITGNIKYDLNTNDELLRKIDSLRTLWKQDRPIWIAASTHNGEDEIILKSHRALLAKYPNLLLLLVPRHPERFNVVADLLKKEKFQFIRRSTNE</sequence>
<comment type="pathway">
    <text evidence="1 8">Bacterial outer membrane biogenesis; LPS core biosynthesis.</text>
</comment>
<dbReference type="GO" id="GO:0043842">
    <property type="term" value="F:Kdo transferase activity"/>
    <property type="evidence" value="ECO:0007669"/>
    <property type="project" value="UniProtKB-EC"/>
</dbReference>
<evidence type="ECO:0000259" key="9">
    <source>
        <dbReference type="Pfam" id="PF04413"/>
    </source>
</evidence>
<evidence type="ECO:0000256" key="4">
    <source>
        <dbReference type="ARBA" id="ARBA00022679"/>
    </source>
</evidence>
<dbReference type="Gene3D" id="3.40.50.11720">
    <property type="entry name" value="3-Deoxy-D-manno-octulosonic-acid transferase, N-terminal domain"/>
    <property type="match status" value="1"/>
</dbReference>
<feature type="site" description="Transition state stabilizer" evidence="7">
    <location>
        <position position="89"/>
    </location>
</feature>
<feature type="domain" description="3-deoxy-D-manno-octulosonic-acid transferase N-terminal" evidence="9">
    <location>
        <begin position="4"/>
        <end position="91"/>
    </location>
</feature>
<dbReference type="EMBL" id="ABFC01000077">
    <property type="protein sequence ID" value="EFA29513.1"/>
    <property type="molecule type" value="Genomic_DNA"/>
</dbReference>
<keyword evidence="8" id="KW-0472">Membrane</keyword>
<dbReference type="InterPro" id="IPR007507">
    <property type="entry name" value="Glycos_transf_N"/>
</dbReference>
<comment type="subcellular location">
    <subcellularLocation>
        <location evidence="8">Cell membrane</location>
    </subcellularLocation>
</comment>
<reference evidence="10" key="1">
    <citation type="journal article" date="2010" name="Genomics">
        <title>Tracing phylogenomic events leading to diversity of Haemophilus influenzae and the emergence of Brazilian Purpuric Fever (BPF)-associated clones.</title>
        <authorList>
            <person name="Papazisi L."/>
            <person name="Ratnayake S."/>
            <person name="Remortel B.G."/>
            <person name="Bock G.R."/>
            <person name="Liang W."/>
            <person name="Saeed A.I."/>
            <person name="Liu J."/>
            <person name="Fleischmann R.D."/>
            <person name="Kilian M."/>
            <person name="Peterson S.N."/>
        </authorList>
    </citation>
    <scope>NUCLEOTIDE SEQUENCE [LARGE SCALE GENOMIC DNA]</scope>
    <source>
        <strain evidence="10">HK1212</strain>
    </source>
</reference>
<comment type="catalytic activity">
    <reaction evidence="6 8">
        <text>lipid IVA (E. coli) + CMP-3-deoxy-beta-D-manno-octulosonate = alpha-Kdo-(2-&gt;6)-lipid IVA (E. coli) + CMP + H(+)</text>
        <dbReference type="Rhea" id="RHEA:28066"/>
        <dbReference type="ChEBI" id="CHEBI:15378"/>
        <dbReference type="ChEBI" id="CHEBI:58603"/>
        <dbReference type="ChEBI" id="CHEBI:60364"/>
        <dbReference type="ChEBI" id="CHEBI:60377"/>
        <dbReference type="ChEBI" id="CHEBI:85987"/>
        <dbReference type="EC" id="2.4.99.12"/>
    </reaction>
</comment>
<gene>
    <name evidence="10" type="primary">kdtA</name>
    <name evidence="10" type="ORF">HAINFHK1212_0525</name>
</gene>
<evidence type="ECO:0000256" key="1">
    <source>
        <dbReference type="ARBA" id="ARBA00004713"/>
    </source>
</evidence>